<evidence type="ECO:0000313" key="2">
    <source>
        <dbReference type="Proteomes" id="UP000266673"/>
    </source>
</evidence>
<gene>
    <name evidence="1" type="ORF">C2G38_2049770</name>
</gene>
<organism evidence="1 2">
    <name type="scientific">Gigaspora rosea</name>
    <dbReference type="NCBI Taxonomy" id="44941"/>
    <lineage>
        <taxon>Eukaryota</taxon>
        <taxon>Fungi</taxon>
        <taxon>Fungi incertae sedis</taxon>
        <taxon>Mucoromycota</taxon>
        <taxon>Glomeromycotina</taxon>
        <taxon>Glomeromycetes</taxon>
        <taxon>Diversisporales</taxon>
        <taxon>Gigasporaceae</taxon>
        <taxon>Gigaspora</taxon>
    </lineage>
</organism>
<sequence>PYKCHSDDMQHVGVRCQKPCMRLHPDCQHLVIKFVEKIVVIVFGQLEALNYYVDTNCHYIKNMNKVLCQEKVLRKLPSCEHEHLIKCHISIYDFKCTERCSKLLPCEHHCMSACFECQDLSKGIDQNPHLDNMGQIVRSNHGKCAQKFERCKEGCYACLSCKPCESSCNVSCMHSKCERGYVELCSVCAEECGWQCEHKGACNLPCGVPCNKLPCEKCPPSKYCAECTTDDNVKNQVVDLIMQESFAEVDWTSERMIVLACGHVYTADSLDHLMEMKEYYEMDLTNQWVVLKTITSHQVILSVVHNVAFPLKIFVITEEQ</sequence>
<dbReference type="AlphaFoldDB" id="A0A397TXQ8"/>
<protein>
    <submittedName>
        <fullName evidence="1">Uncharacterized protein</fullName>
    </submittedName>
</protein>
<name>A0A397TXQ8_9GLOM</name>
<comment type="caution">
    <text evidence="1">The sequence shown here is derived from an EMBL/GenBank/DDBJ whole genome shotgun (WGS) entry which is preliminary data.</text>
</comment>
<dbReference type="EMBL" id="QKWP01002578">
    <property type="protein sequence ID" value="RIB02822.1"/>
    <property type="molecule type" value="Genomic_DNA"/>
</dbReference>
<dbReference type="OrthoDB" id="2423195at2759"/>
<proteinExistence type="predicted"/>
<reference evidence="1 2" key="1">
    <citation type="submission" date="2018-06" db="EMBL/GenBank/DDBJ databases">
        <title>Comparative genomics reveals the genomic features of Rhizophagus irregularis, R. cerebriforme, R. diaphanum and Gigaspora rosea, and their symbiotic lifestyle signature.</title>
        <authorList>
            <person name="Morin E."/>
            <person name="San Clemente H."/>
            <person name="Chen E.C.H."/>
            <person name="De La Providencia I."/>
            <person name="Hainaut M."/>
            <person name="Kuo A."/>
            <person name="Kohler A."/>
            <person name="Murat C."/>
            <person name="Tang N."/>
            <person name="Roy S."/>
            <person name="Loubradou J."/>
            <person name="Henrissat B."/>
            <person name="Grigoriev I.V."/>
            <person name="Corradi N."/>
            <person name="Roux C."/>
            <person name="Martin F.M."/>
        </authorList>
    </citation>
    <scope>NUCLEOTIDE SEQUENCE [LARGE SCALE GENOMIC DNA]</scope>
    <source>
        <strain evidence="1 2">DAOM 194757</strain>
    </source>
</reference>
<feature type="non-terminal residue" evidence="1">
    <location>
        <position position="1"/>
    </location>
</feature>
<dbReference type="Proteomes" id="UP000266673">
    <property type="component" value="Unassembled WGS sequence"/>
</dbReference>
<accession>A0A397TXQ8</accession>
<dbReference type="STRING" id="44941.A0A397TXQ8"/>
<evidence type="ECO:0000313" key="1">
    <source>
        <dbReference type="EMBL" id="RIB02822.1"/>
    </source>
</evidence>
<keyword evidence="2" id="KW-1185">Reference proteome</keyword>